<name>A0A564Z8I6_HYMDI</name>
<accession>A0A564Z8I6</accession>
<dbReference type="Proteomes" id="UP000321570">
    <property type="component" value="Unassembled WGS sequence"/>
</dbReference>
<keyword evidence="2" id="KW-1185">Reference proteome</keyword>
<gene>
    <name evidence="1" type="ORF">WMSIL1_LOCUS13771</name>
</gene>
<dbReference type="EMBL" id="CABIJS010000697">
    <property type="protein sequence ID" value="VUZ55817.1"/>
    <property type="molecule type" value="Genomic_DNA"/>
</dbReference>
<feature type="non-terminal residue" evidence="1">
    <location>
        <position position="134"/>
    </location>
</feature>
<evidence type="ECO:0000313" key="1">
    <source>
        <dbReference type="EMBL" id="VUZ55817.1"/>
    </source>
</evidence>
<evidence type="ECO:0000313" key="2">
    <source>
        <dbReference type="Proteomes" id="UP000321570"/>
    </source>
</evidence>
<organism evidence="1 2">
    <name type="scientific">Hymenolepis diminuta</name>
    <name type="common">Rat tapeworm</name>
    <dbReference type="NCBI Taxonomy" id="6216"/>
    <lineage>
        <taxon>Eukaryota</taxon>
        <taxon>Metazoa</taxon>
        <taxon>Spiralia</taxon>
        <taxon>Lophotrochozoa</taxon>
        <taxon>Platyhelminthes</taxon>
        <taxon>Cestoda</taxon>
        <taxon>Eucestoda</taxon>
        <taxon>Cyclophyllidea</taxon>
        <taxon>Hymenolepididae</taxon>
        <taxon>Hymenolepis</taxon>
    </lineage>
</organism>
<proteinExistence type="predicted"/>
<dbReference type="Gene3D" id="1.25.40.420">
    <property type="match status" value="1"/>
</dbReference>
<dbReference type="AlphaFoldDB" id="A0A564Z8I6"/>
<sequence length="134" mass="14595">EDRLTGVISTKNVCSILAAAIDLKTPPLVESCLAYIFLNAEHIINTTSYQSLCDNRPDVLSFLFRQMACRKKENITALSIESPPASPSLIPCPRAFTFGDSPFKNNSILSAASDLSLTSEVSKQQQQNQSLSIS</sequence>
<protein>
    <submittedName>
        <fullName evidence="1">Uncharacterized protein</fullName>
    </submittedName>
</protein>
<feature type="non-terminal residue" evidence="1">
    <location>
        <position position="1"/>
    </location>
</feature>
<reference evidence="1 2" key="1">
    <citation type="submission" date="2019-07" db="EMBL/GenBank/DDBJ databases">
        <authorList>
            <person name="Jastrzebski P J."/>
            <person name="Paukszto L."/>
            <person name="Jastrzebski P J."/>
        </authorList>
    </citation>
    <scope>NUCLEOTIDE SEQUENCE [LARGE SCALE GENOMIC DNA]</scope>
    <source>
        <strain evidence="1 2">WMS-il1</strain>
    </source>
</reference>